<evidence type="ECO:0000313" key="5">
    <source>
        <dbReference type="Proteomes" id="UP001268089"/>
    </source>
</evidence>
<protein>
    <submittedName>
        <fullName evidence="4">HSP20 family molecular chaperone IbpA</fullName>
    </submittedName>
</protein>
<comment type="caution">
    <text evidence="4">The sequence shown here is derived from an EMBL/GenBank/DDBJ whole genome shotgun (WGS) entry which is preliminary data.</text>
</comment>
<dbReference type="Gene3D" id="2.60.40.790">
    <property type="match status" value="1"/>
</dbReference>
<dbReference type="Pfam" id="PF00011">
    <property type="entry name" value="HSP20"/>
    <property type="match status" value="1"/>
</dbReference>
<reference evidence="4 5" key="1">
    <citation type="submission" date="2023-07" db="EMBL/GenBank/DDBJ databases">
        <title>Sorghum-associated microbial communities from plants grown in Nebraska, USA.</title>
        <authorList>
            <person name="Schachtman D."/>
        </authorList>
    </citation>
    <scope>NUCLEOTIDE SEQUENCE [LARGE SCALE GENOMIC DNA]</scope>
    <source>
        <strain evidence="4 5">BE308</strain>
    </source>
</reference>
<dbReference type="SUPFAM" id="SSF49764">
    <property type="entry name" value="HSP20-like chaperones"/>
    <property type="match status" value="1"/>
</dbReference>
<proteinExistence type="inferred from homology"/>
<dbReference type="InterPro" id="IPR002068">
    <property type="entry name" value="A-crystallin/Hsp20_dom"/>
</dbReference>
<feature type="domain" description="SHSP" evidence="3">
    <location>
        <begin position="32"/>
        <end position="129"/>
    </location>
</feature>
<dbReference type="RefSeq" id="WP_310344200.1">
    <property type="nucleotide sequence ID" value="NZ_JAVDXO010000007.1"/>
</dbReference>
<dbReference type="EMBL" id="JAVDXO010000007">
    <property type="protein sequence ID" value="MDR7307731.1"/>
    <property type="molecule type" value="Genomic_DNA"/>
</dbReference>
<dbReference type="PROSITE" id="PS01031">
    <property type="entry name" value="SHSP"/>
    <property type="match status" value="1"/>
</dbReference>
<evidence type="ECO:0000256" key="1">
    <source>
        <dbReference type="PROSITE-ProRule" id="PRU00285"/>
    </source>
</evidence>
<evidence type="ECO:0000256" key="2">
    <source>
        <dbReference type="RuleBase" id="RU003616"/>
    </source>
</evidence>
<evidence type="ECO:0000313" key="4">
    <source>
        <dbReference type="EMBL" id="MDR7307731.1"/>
    </source>
</evidence>
<dbReference type="Proteomes" id="UP001268089">
    <property type="component" value="Unassembled WGS sequence"/>
</dbReference>
<comment type="similarity">
    <text evidence="1 2">Belongs to the small heat shock protein (HSP20) family.</text>
</comment>
<accession>A0ABU1ZQB0</accession>
<name>A0ABU1ZQB0_9BURK</name>
<evidence type="ECO:0000259" key="3">
    <source>
        <dbReference type="PROSITE" id="PS01031"/>
    </source>
</evidence>
<organism evidence="4 5">
    <name type="scientific">Rhodoferax saidenbachensis</name>
    <dbReference type="NCBI Taxonomy" id="1484693"/>
    <lineage>
        <taxon>Bacteria</taxon>
        <taxon>Pseudomonadati</taxon>
        <taxon>Pseudomonadota</taxon>
        <taxon>Betaproteobacteria</taxon>
        <taxon>Burkholderiales</taxon>
        <taxon>Comamonadaceae</taxon>
        <taxon>Rhodoferax</taxon>
    </lineage>
</organism>
<dbReference type="CDD" id="cd00298">
    <property type="entry name" value="ACD_sHsps_p23-like"/>
    <property type="match status" value="1"/>
</dbReference>
<gene>
    <name evidence="4" type="ORF">J2X15_003035</name>
</gene>
<keyword evidence="5" id="KW-1185">Reference proteome</keyword>
<dbReference type="InterPro" id="IPR008978">
    <property type="entry name" value="HSP20-like_chaperone"/>
</dbReference>
<sequence length="129" mass="14181">MFFASAPSVFQSSVRRPAYAHTGRSVDRFIDDALFSARQSAGAYKQDETSFTLTLDMPGIAKEQLSISIEGAVVRIQSKEDAPRRYRAAYELPQDVDSALSEAKLENGVLTLKLAKKVPVNNATELTIQ</sequence>